<name>A0A8K0PLK8_9PEZI</name>
<dbReference type="Gene3D" id="3.40.50.150">
    <property type="entry name" value="Vaccinia Virus protein VP39"/>
    <property type="match status" value="1"/>
</dbReference>
<evidence type="ECO:0000256" key="3">
    <source>
        <dbReference type="ARBA" id="ARBA00022691"/>
    </source>
</evidence>
<dbReference type="Proteomes" id="UP000809789">
    <property type="component" value="Unassembled WGS sequence"/>
</dbReference>
<dbReference type="SUPFAM" id="SSF53335">
    <property type="entry name" value="S-adenosyl-L-methionine-dependent methyltransferases"/>
    <property type="match status" value="1"/>
</dbReference>
<comment type="pathway">
    <text evidence="1">Secondary metabolite biosynthesis.</text>
</comment>
<evidence type="ECO:0000313" key="6">
    <source>
        <dbReference type="EMBL" id="KAG8630059.1"/>
    </source>
</evidence>
<reference evidence="6" key="1">
    <citation type="submission" date="2021-07" db="EMBL/GenBank/DDBJ databases">
        <title>Elsinoe batatas strain:CRI-CJ2 Genome sequencing and assembly.</title>
        <authorList>
            <person name="Huang L."/>
        </authorList>
    </citation>
    <scope>NUCLEOTIDE SEQUENCE</scope>
    <source>
        <strain evidence="6">CRI-CJ2</strain>
    </source>
</reference>
<keyword evidence="2" id="KW-0808">Transferase</keyword>
<evidence type="ECO:0000313" key="7">
    <source>
        <dbReference type="Proteomes" id="UP000809789"/>
    </source>
</evidence>
<feature type="domain" description="Methyltransferase" evidence="5">
    <location>
        <begin position="138"/>
        <end position="242"/>
    </location>
</feature>
<dbReference type="EMBL" id="JAESVG020000002">
    <property type="protein sequence ID" value="KAG8630059.1"/>
    <property type="molecule type" value="Genomic_DNA"/>
</dbReference>
<organism evidence="6 7">
    <name type="scientific">Elsinoe batatas</name>
    <dbReference type="NCBI Taxonomy" id="2601811"/>
    <lineage>
        <taxon>Eukaryota</taxon>
        <taxon>Fungi</taxon>
        <taxon>Dikarya</taxon>
        <taxon>Ascomycota</taxon>
        <taxon>Pezizomycotina</taxon>
        <taxon>Dothideomycetes</taxon>
        <taxon>Dothideomycetidae</taxon>
        <taxon>Myriangiales</taxon>
        <taxon>Elsinoaceae</taxon>
        <taxon>Elsinoe</taxon>
    </lineage>
</organism>
<keyword evidence="3" id="KW-0949">S-adenosyl-L-methionine</keyword>
<comment type="similarity">
    <text evidence="4">Belongs to the class I-like SAM-binding methyltransferase superfamily.</text>
</comment>
<keyword evidence="7" id="KW-1185">Reference proteome</keyword>
<dbReference type="InterPro" id="IPR029063">
    <property type="entry name" value="SAM-dependent_MTases_sf"/>
</dbReference>
<evidence type="ECO:0000256" key="2">
    <source>
        <dbReference type="ARBA" id="ARBA00022679"/>
    </source>
</evidence>
<accession>A0A8K0PLK8</accession>
<gene>
    <name evidence="6" type="ORF">KVT40_001678</name>
</gene>
<dbReference type="GO" id="GO:0016740">
    <property type="term" value="F:transferase activity"/>
    <property type="evidence" value="ECO:0007669"/>
    <property type="project" value="UniProtKB-KW"/>
</dbReference>
<dbReference type="PANTHER" id="PTHR35897">
    <property type="entry name" value="METHYLTRANSFERASE AUSD"/>
    <property type="match status" value="1"/>
</dbReference>
<evidence type="ECO:0000256" key="1">
    <source>
        <dbReference type="ARBA" id="ARBA00005179"/>
    </source>
</evidence>
<dbReference type="CDD" id="cd02440">
    <property type="entry name" value="AdoMet_MTases"/>
    <property type="match status" value="1"/>
</dbReference>
<dbReference type="OrthoDB" id="2094832at2759"/>
<sequence length="333" mass="38124">MSPSDRALIRADQLFVMDAEDRGNRQTSRADKRYQSDAQRTADLIFAVMTGSIPKGLEHEIILLKREEDTLALHEMFSTDKSEPSSLVLQRISKARKEARNIAAYTCISEYLFAEPRIDRHFEYRNVIADRQRNCRLVDVGCCMGTDMRKLIQDGFPAQNVTGIDCQPKFFDIGLELYNHTQKDLKVHLIGADVLASDFFDRHQGLKGTFDIVHSANVIHLFDRKQQIRFLSALAFLVKPGGLVWGRQVGEDENSPTWGKKIAGKGERFTPAEFRTMWIEATGWSLASWDYCSRLVIYDELRLIPDYKRLSLEWSVRAGPEWCNARSAIEEVT</sequence>
<dbReference type="InterPro" id="IPR051654">
    <property type="entry name" value="Meroterpenoid_MTases"/>
</dbReference>
<dbReference type="PANTHER" id="PTHR35897:SF1">
    <property type="entry name" value="METHYLTRANSFERASE AUSD"/>
    <property type="match status" value="1"/>
</dbReference>
<dbReference type="InterPro" id="IPR041698">
    <property type="entry name" value="Methyltransf_25"/>
</dbReference>
<evidence type="ECO:0000256" key="4">
    <source>
        <dbReference type="ARBA" id="ARBA00038314"/>
    </source>
</evidence>
<proteinExistence type="inferred from homology"/>
<protein>
    <recommendedName>
        <fullName evidence="5">Methyltransferase domain-containing protein</fullName>
    </recommendedName>
</protein>
<comment type="caution">
    <text evidence="6">The sequence shown here is derived from an EMBL/GenBank/DDBJ whole genome shotgun (WGS) entry which is preliminary data.</text>
</comment>
<dbReference type="AlphaFoldDB" id="A0A8K0PLK8"/>
<evidence type="ECO:0000259" key="5">
    <source>
        <dbReference type="Pfam" id="PF13649"/>
    </source>
</evidence>
<dbReference type="Pfam" id="PF13649">
    <property type="entry name" value="Methyltransf_25"/>
    <property type="match status" value="1"/>
</dbReference>